<comment type="caution">
    <text evidence="1">The sequence shown here is derived from an EMBL/GenBank/DDBJ whole genome shotgun (WGS) entry which is preliminary data.</text>
</comment>
<sequence length="129" mass="14812">MASYELDHEQNALSADVVRIRIEGMLDIEQAEELVEEMETMVQKASDDFVFINDIREFEPLPQEGVNTIEKGKKILHNHDASAVIRIVGSSVVGKMQFERPGDEYSFFEATVNDLDEAHELIDEWEQRD</sequence>
<evidence type="ECO:0000313" key="2">
    <source>
        <dbReference type="Proteomes" id="UP001596414"/>
    </source>
</evidence>
<organism evidence="1 2">
    <name type="scientific">Halovenus rubra</name>
    <dbReference type="NCBI Taxonomy" id="869890"/>
    <lineage>
        <taxon>Archaea</taxon>
        <taxon>Methanobacteriati</taxon>
        <taxon>Methanobacteriota</taxon>
        <taxon>Stenosarchaea group</taxon>
        <taxon>Halobacteria</taxon>
        <taxon>Halobacteriales</taxon>
        <taxon>Haloarculaceae</taxon>
        <taxon>Halovenus</taxon>
    </lineage>
</organism>
<dbReference type="RefSeq" id="WP_267636783.1">
    <property type="nucleotide sequence ID" value="NZ_JAODIY010000006.1"/>
</dbReference>
<name>A0ABD5X9P9_9EURY</name>
<gene>
    <name evidence="1" type="ORF">ACFQJ7_17350</name>
</gene>
<accession>A0ABD5X9P9</accession>
<evidence type="ECO:0000313" key="1">
    <source>
        <dbReference type="EMBL" id="MFC7127762.1"/>
    </source>
</evidence>
<dbReference type="Proteomes" id="UP001596414">
    <property type="component" value="Unassembled WGS sequence"/>
</dbReference>
<reference evidence="1 2" key="1">
    <citation type="journal article" date="2014" name="Int. J. Syst. Evol. Microbiol.">
        <title>Complete genome sequence of Corynebacterium casei LMG S-19264T (=DSM 44701T), isolated from a smear-ripened cheese.</title>
        <authorList>
            <consortium name="US DOE Joint Genome Institute (JGI-PGF)"/>
            <person name="Walter F."/>
            <person name="Albersmeier A."/>
            <person name="Kalinowski J."/>
            <person name="Ruckert C."/>
        </authorList>
    </citation>
    <scope>NUCLEOTIDE SEQUENCE [LARGE SCALE GENOMIC DNA]</scope>
    <source>
        <strain evidence="1 2">CGMCC 4.7215</strain>
    </source>
</reference>
<proteinExistence type="predicted"/>
<dbReference type="AlphaFoldDB" id="A0ABD5X9P9"/>
<protein>
    <submittedName>
        <fullName evidence="1">Uncharacterized protein</fullName>
    </submittedName>
</protein>
<dbReference type="EMBL" id="JBHSZQ010000052">
    <property type="protein sequence ID" value="MFC7127762.1"/>
    <property type="molecule type" value="Genomic_DNA"/>
</dbReference>